<dbReference type="PROSITE" id="PS51186">
    <property type="entry name" value="GNAT"/>
    <property type="match status" value="1"/>
</dbReference>
<evidence type="ECO:0000313" key="8">
    <source>
        <dbReference type="Proteomes" id="UP000288947"/>
    </source>
</evidence>
<dbReference type="NCBIfam" id="TIGR04350">
    <property type="entry name" value="C_S_lyase_PatB"/>
    <property type="match status" value="1"/>
</dbReference>
<accession>A0AAE5XCT8</accession>
<dbReference type="EMBL" id="CP026721">
    <property type="protein sequence ID" value="QAV33901.1"/>
    <property type="molecule type" value="Genomic_DNA"/>
</dbReference>
<evidence type="ECO:0000256" key="5">
    <source>
        <dbReference type="ARBA" id="ARBA00037974"/>
    </source>
</evidence>
<dbReference type="GO" id="GO:0016747">
    <property type="term" value="F:acyltransferase activity, transferring groups other than amino-acyl groups"/>
    <property type="evidence" value="ECO:0007669"/>
    <property type="project" value="InterPro"/>
</dbReference>
<dbReference type="InterPro" id="IPR000182">
    <property type="entry name" value="GNAT_dom"/>
</dbReference>
<dbReference type="RefSeq" id="WP_033191359.1">
    <property type="nucleotide sequence ID" value="NZ_CP026721.1"/>
</dbReference>
<dbReference type="InterPro" id="IPR015424">
    <property type="entry name" value="PyrdxlP-dep_Trfase"/>
</dbReference>
<keyword evidence="4 7" id="KW-0456">Lyase</keyword>
<dbReference type="InterPro" id="IPR004839">
    <property type="entry name" value="Aminotransferase_I/II_large"/>
</dbReference>
<organism evidence="7 8">
    <name type="scientific">Fervidobacterium changbaicum</name>
    <dbReference type="NCBI Taxonomy" id="310769"/>
    <lineage>
        <taxon>Bacteria</taxon>
        <taxon>Thermotogati</taxon>
        <taxon>Thermotogota</taxon>
        <taxon>Thermotogae</taxon>
        <taxon>Thermotogales</taxon>
        <taxon>Fervidobacteriaceae</taxon>
        <taxon>Fervidobacterium</taxon>
    </lineage>
</organism>
<dbReference type="Gene3D" id="3.40.630.30">
    <property type="match status" value="1"/>
</dbReference>
<dbReference type="PANTHER" id="PTHR43525">
    <property type="entry name" value="PROTEIN MALY"/>
    <property type="match status" value="1"/>
</dbReference>
<dbReference type="Gene3D" id="3.40.640.10">
    <property type="entry name" value="Type I PLP-dependent aspartate aminotransferase-like (Major domain)"/>
    <property type="match status" value="1"/>
</dbReference>
<dbReference type="InterPro" id="IPR015421">
    <property type="entry name" value="PyrdxlP-dep_Trfase_major"/>
</dbReference>
<dbReference type="SUPFAM" id="SSF53383">
    <property type="entry name" value="PLP-dependent transferases"/>
    <property type="match status" value="1"/>
</dbReference>
<proteinExistence type="inferred from homology"/>
<evidence type="ECO:0000256" key="1">
    <source>
        <dbReference type="ARBA" id="ARBA00001933"/>
    </source>
</evidence>
<dbReference type="PANTHER" id="PTHR43525:SF1">
    <property type="entry name" value="PROTEIN MALY"/>
    <property type="match status" value="1"/>
</dbReference>
<name>A0AAE5XCT8_9BACT</name>
<comment type="similarity">
    <text evidence="5">Belongs to the class-II pyridoxal-phosphate-dependent aminotransferase family. MalY/PatB cystathionine beta-lyase subfamily.</text>
</comment>
<keyword evidence="8" id="KW-1185">Reference proteome</keyword>
<dbReference type="AlphaFoldDB" id="A0AAE5XCT8"/>
<reference evidence="7 8" key="1">
    <citation type="submission" date="2018-01" db="EMBL/GenBank/DDBJ databases">
        <title>The whole genome sequencing and assembly of Fervidobacterium changbaicum CBS-1 strain.</title>
        <authorList>
            <person name="Kim J.-Y."/>
            <person name="Park M.-K."/>
            <person name="Yi H."/>
            <person name="Bahn Y.-S."/>
            <person name="Kim J.F."/>
            <person name="Lee D.-W."/>
        </authorList>
    </citation>
    <scope>NUCLEOTIDE SEQUENCE [LARGE SCALE GENOMIC DNA]</scope>
    <source>
        <strain evidence="7 8">CBS-1</strain>
    </source>
</reference>
<evidence type="ECO:0000259" key="6">
    <source>
        <dbReference type="PROSITE" id="PS51186"/>
    </source>
</evidence>
<comment type="cofactor">
    <cofactor evidence="1">
        <name>pyridoxal 5'-phosphate</name>
        <dbReference type="ChEBI" id="CHEBI:597326"/>
    </cofactor>
</comment>
<feature type="domain" description="N-acetyltransferase" evidence="6">
    <location>
        <begin position="386"/>
        <end position="525"/>
    </location>
</feature>
<sequence>MEKGYQFDELINRKNTDSFKWDMIIKLYGDDVIPMWVADMDFKSPYCVIEALRKRVEHGVFGYTFRSDEYYEAIIEWYEKSYGVRIEKEWIVNGPGVVPMIAFLINIFTLPGDKVIIQPPVYPPFFKVVENNGRRLVENRLILKDGKWVMDYEGLERSIDKRTKMIVISNPHNPVGRVWTFDELSKLYEIAKRHNILIVSDEIHADIIYEPNSFTSFLKVGKENVIVLNSPGKTFNIAGLTNAYGIISDKILRQNYKNYIESLELLTGNVLSLEALKAAYKCDEWVVQLRNYLKVNRDFAYHFIKEHMPLVKPTLPEGTYLMWLDCSSLGLENPQKFFLENAKVYLNDGAEFGDGQSVRLNFACPRAILKEGLNRLKDAYDKLLTIEHFKLPDKRFEECKRIRHEVFVIGQGIDERLELDGRDEQAIHFLVRHFGKYVATARIRDIGEYWKVERVAVLKEFRGLGYGKKIMEAIESYIKRTNPKPITLNAQLEVREFYEKLGYKSVGHVFYEAGIPHIKMEKTEDLER</sequence>
<dbReference type="InterPro" id="IPR051798">
    <property type="entry name" value="Class-II_PLP-Dep_Aminotrans"/>
</dbReference>
<dbReference type="CDD" id="cd04301">
    <property type="entry name" value="NAT_SF"/>
    <property type="match status" value="1"/>
</dbReference>
<dbReference type="GO" id="GO:0030170">
    <property type="term" value="F:pyridoxal phosphate binding"/>
    <property type="evidence" value="ECO:0007669"/>
    <property type="project" value="InterPro"/>
</dbReference>
<dbReference type="CDD" id="cd00609">
    <property type="entry name" value="AAT_like"/>
    <property type="match status" value="1"/>
</dbReference>
<keyword evidence="3" id="KW-0663">Pyridoxal phosphate</keyword>
<evidence type="ECO:0000313" key="7">
    <source>
        <dbReference type="EMBL" id="QAV33901.1"/>
    </source>
</evidence>
<dbReference type="GO" id="GO:0047804">
    <property type="term" value="F:cysteine-S-conjugate beta-lyase activity"/>
    <property type="evidence" value="ECO:0007669"/>
    <property type="project" value="UniProtKB-EC"/>
</dbReference>
<protein>
    <recommendedName>
        <fullName evidence="2">cysteine-S-conjugate beta-lyase</fullName>
        <ecNumber evidence="2">4.4.1.13</ecNumber>
    </recommendedName>
</protein>
<dbReference type="Pfam" id="PF13673">
    <property type="entry name" value="Acetyltransf_10"/>
    <property type="match status" value="1"/>
</dbReference>
<evidence type="ECO:0000256" key="4">
    <source>
        <dbReference type="ARBA" id="ARBA00023239"/>
    </source>
</evidence>
<dbReference type="InterPro" id="IPR027619">
    <property type="entry name" value="C-S_lyase_PatB-like"/>
</dbReference>
<dbReference type="InterPro" id="IPR016181">
    <property type="entry name" value="Acyl_CoA_acyltransferase"/>
</dbReference>
<dbReference type="SUPFAM" id="SSF55729">
    <property type="entry name" value="Acyl-CoA N-acyltransferases (Nat)"/>
    <property type="match status" value="1"/>
</dbReference>
<gene>
    <name evidence="7" type="ORF">CBS1_09430</name>
</gene>
<evidence type="ECO:0000256" key="2">
    <source>
        <dbReference type="ARBA" id="ARBA00012224"/>
    </source>
</evidence>
<dbReference type="EC" id="4.4.1.13" evidence="2"/>
<dbReference type="Gene3D" id="3.90.1150.10">
    <property type="entry name" value="Aspartate Aminotransferase, domain 1"/>
    <property type="match status" value="1"/>
</dbReference>
<dbReference type="Pfam" id="PF00155">
    <property type="entry name" value="Aminotran_1_2"/>
    <property type="match status" value="1"/>
</dbReference>
<evidence type="ECO:0000256" key="3">
    <source>
        <dbReference type="ARBA" id="ARBA00022898"/>
    </source>
</evidence>
<dbReference type="Proteomes" id="UP000288947">
    <property type="component" value="Chromosome"/>
</dbReference>
<dbReference type="InterPro" id="IPR015422">
    <property type="entry name" value="PyrdxlP-dep_Trfase_small"/>
</dbReference>